<dbReference type="PANTHER" id="PTHR43072:SF52">
    <property type="entry name" value="GCN5-RELATED N-ACETYLTRANSFERASE"/>
    <property type="match status" value="1"/>
</dbReference>
<evidence type="ECO:0000259" key="1">
    <source>
        <dbReference type="PROSITE" id="PS51186"/>
    </source>
</evidence>
<dbReference type="Proteomes" id="UP001219630">
    <property type="component" value="Chromosome"/>
</dbReference>
<organism evidence="2 3">
    <name type="scientific">Dickeya lacustris</name>
    <dbReference type="NCBI Taxonomy" id="2259638"/>
    <lineage>
        <taxon>Bacteria</taxon>
        <taxon>Pseudomonadati</taxon>
        <taxon>Pseudomonadota</taxon>
        <taxon>Gammaproteobacteria</taxon>
        <taxon>Enterobacterales</taxon>
        <taxon>Pectobacteriaceae</taxon>
        <taxon>Dickeya</taxon>
    </lineage>
</organism>
<dbReference type="RefSeq" id="WP_125259142.1">
    <property type="nucleotide sequence ID" value="NZ_CP114280.1"/>
</dbReference>
<dbReference type="InterPro" id="IPR000182">
    <property type="entry name" value="GNAT_dom"/>
</dbReference>
<evidence type="ECO:0000313" key="3">
    <source>
        <dbReference type="Proteomes" id="UP001219630"/>
    </source>
</evidence>
<feature type="domain" description="N-acetyltransferase" evidence="1">
    <location>
        <begin position="15"/>
        <end position="177"/>
    </location>
</feature>
<sequence length="185" mass="20766">MVIDERQYQRRGVTYTVRSAQHRDAALLSPLRLEIDGETEYLDRERGEAFMSEADFAALIVTDSAAPGNLFLVAEVEGQLVGFSRCQGSCLRRLSHKVEFGVCVRKTFWGYGIGRALLAQSIDWAQANQIEKMTLSVLETNQKAIDVYQLAGFEVEGRLKNDKKLADGRYYATLIMSRCCTPADD</sequence>
<dbReference type="InterPro" id="IPR016181">
    <property type="entry name" value="Acyl_CoA_acyltransferase"/>
</dbReference>
<dbReference type="SUPFAM" id="SSF55729">
    <property type="entry name" value="Acyl-CoA N-acyltransferases (Nat)"/>
    <property type="match status" value="1"/>
</dbReference>
<evidence type="ECO:0000313" key="2">
    <source>
        <dbReference type="EMBL" id="WFN56417.1"/>
    </source>
</evidence>
<gene>
    <name evidence="2" type="ORF">O1Q98_03700</name>
</gene>
<dbReference type="PROSITE" id="PS51186">
    <property type="entry name" value="GNAT"/>
    <property type="match status" value="1"/>
</dbReference>
<dbReference type="Pfam" id="PF00583">
    <property type="entry name" value="Acetyltransf_1"/>
    <property type="match status" value="1"/>
</dbReference>
<dbReference type="CDD" id="cd04301">
    <property type="entry name" value="NAT_SF"/>
    <property type="match status" value="1"/>
</dbReference>
<protein>
    <submittedName>
        <fullName evidence="2">GNAT family N-acetyltransferase</fullName>
    </submittedName>
</protein>
<keyword evidence="3" id="KW-1185">Reference proteome</keyword>
<dbReference type="EMBL" id="CP114280">
    <property type="protein sequence ID" value="WFN56417.1"/>
    <property type="molecule type" value="Genomic_DNA"/>
</dbReference>
<name>A0ABY8G8Z9_9GAMM</name>
<dbReference type="PANTHER" id="PTHR43072">
    <property type="entry name" value="N-ACETYLTRANSFERASE"/>
    <property type="match status" value="1"/>
</dbReference>
<dbReference type="Gene3D" id="3.40.630.30">
    <property type="match status" value="1"/>
</dbReference>
<accession>A0ABY8G8Z9</accession>
<proteinExistence type="predicted"/>
<reference evidence="2 3" key="1">
    <citation type="submission" date="2022-12" db="EMBL/GenBank/DDBJ databases">
        <title>Complete genome sequencing of Dickeya lacustris type strain LMG30899.</title>
        <authorList>
            <person name="Dobhal S."/>
            <person name="Arizala D."/>
            <person name="Arif M."/>
        </authorList>
    </citation>
    <scope>NUCLEOTIDE SEQUENCE [LARGE SCALE GENOMIC DNA]</scope>
    <source>
        <strain evidence="2 3">LMG30899</strain>
    </source>
</reference>